<keyword evidence="4" id="KW-1185">Reference proteome</keyword>
<dbReference type="EMBL" id="WOWK01000037">
    <property type="protein sequence ID" value="KAF0325323.1"/>
    <property type="molecule type" value="Genomic_DNA"/>
</dbReference>
<dbReference type="GO" id="GO:0016301">
    <property type="term" value="F:kinase activity"/>
    <property type="evidence" value="ECO:0007669"/>
    <property type="project" value="UniProtKB-KW"/>
</dbReference>
<accession>A0A8H3WIZ3</accession>
<keyword evidence="3" id="KW-0808">Transferase</keyword>
<dbReference type="InterPro" id="IPR029056">
    <property type="entry name" value="Ribokinase-like"/>
</dbReference>
<protein>
    <submittedName>
        <fullName evidence="3">PfkB family carbohydrate kinase</fullName>
    </submittedName>
</protein>
<sequence>MEARSPSSAPAATTTSMTPGAAAAPGPAATTAGELSAPGFVSLGMVVLDEIRFPDGRVLRDVAGGSGFYSTLGARLAVPREDAETVCCLVVAGDDFPASVVEQIEDWGVTVLVQKVEGRLSTRGLLVYEDDVFGRKTFRYTNPPLRPSVDELPGYLRRASVVHTLAAPEDVKGQAAALFGNGYGQRLPGHPLFAWEPSPLHCDEAWKDHLDAGQHVDVLSPNDKEVVKMMTPRAEEGPWDRGLVERAAALISDEGYCQRDLEQQRRWTTVVRCGEYGCLTVPRASAPVWLPPYHDIGSDKVVDPTGAGNAFLGAFAVAYKNTDDAVLASAYGAVAASFVIEQMGPPKREVVDDKELWNGEEFGKRLEAYQTRTRTSDTSIVSCHFRSNSAWAERKELFQ</sequence>
<feature type="domain" description="Carbohydrate kinase PfkB" evidence="2">
    <location>
        <begin position="84"/>
        <end position="344"/>
    </location>
</feature>
<dbReference type="PANTHER" id="PTHR47098:SF1">
    <property type="entry name" value="PFKB FAMILY CARBOHYDRATE KINASE SUPERFAMILY (AFU_ORTHOLOGUE AFUA_4G09500)"/>
    <property type="match status" value="1"/>
</dbReference>
<dbReference type="Gene3D" id="3.40.1190.20">
    <property type="match status" value="1"/>
</dbReference>
<evidence type="ECO:0000313" key="4">
    <source>
        <dbReference type="Proteomes" id="UP000434172"/>
    </source>
</evidence>
<reference evidence="3 4" key="1">
    <citation type="submission" date="2019-12" db="EMBL/GenBank/DDBJ databases">
        <title>A genome sequence resource for the geographically widespread anthracnose pathogen Colletotrichum asianum.</title>
        <authorList>
            <person name="Meng Y."/>
        </authorList>
    </citation>
    <scope>NUCLEOTIDE SEQUENCE [LARGE SCALE GENOMIC DNA]</scope>
    <source>
        <strain evidence="3 4">ICMP 18580</strain>
    </source>
</reference>
<comment type="caution">
    <text evidence="3">The sequence shown here is derived from an EMBL/GenBank/DDBJ whole genome shotgun (WGS) entry which is preliminary data.</text>
</comment>
<proteinExistence type="predicted"/>
<dbReference type="Pfam" id="PF00294">
    <property type="entry name" value="PfkB"/>
    <property type="match status" value="1"/>
</dbReference>
<dbReference type="InterPro" id="IPR011611">
    <property type="entry name" value="PfkB_dom"/>
</dbReference>
<evidence type="ECO:0000313" key="3">
    <source>
        <dbReference type="EMBL" id="KAF0325323.1"/>
    </source>
</evidence>
<dbReference type="SUPFAM" id="SSF53613">
    <property type="entry name" value="Ribokinase-like"/>
    <property type="match status" value="1"/>
</dbReference>
<feature type="region of interest" description="Disordered" evidence="1">
    <location>
        <begin position="1"/>
        <end position="29"/>
    </location>
</feature>
<dbReference type="OrthoDB" id="497927at2759"/>
<dbReference type="Proteomes" id="UP000434172">
    <property type="component" value="Unassembled WGS sequence"/>
</dbReference>
<name>A0A8H3WIZ3_9PEZI</name>
<evidence type="ECO:0000259" key="2">
    <source>
        <dbReference type="Pfam" id="PF00294"/>
    </source>
</evidence>
<gene>
    <name evidence="3" type="ORF">GQ607_007357</name>
</gene>
<dbReference type="AlphaFoldDB" id="A0A8H3WIZ3"/>
<keyword evidence="3" id="KW-0418">Kinase</keyword>
<dbReference type="PANTHER" id="PTHR47098">
    <property type="entry name" value="PROTEIN MAK32"/>
    <property type="match status" value="1"/>
</dbReference>
<organism evidence="3 4">
    <name type="scientific">Colletotrichum asianum</name>
    <dbReference type="NCBI Taxonomy" id="702518"/>
    <lineage>
        <taxon>Eukaryota</taxon>
        <taxon>Fungi</taxon>
        <taxon>Dikarya</taxon>
        <taxon>Ascomycota</taxon>
        <taxon>Pezizomycotina</taxon>
        <taxon>Sordariomycetes</taxon>
        <taxon>Hypocreomycetidae</taxon>
        <taxon>Glomerellales</taxon>
        <taxon>Glomerellaceae</taxon>
        <taxon>Colletotrichum</taxon>
        <taxon>Colletotrichum gloeosporioides species complex</taxon>
    </lineage>
</organism>
<evidence type="ECO:0000256" key="1">
    <source>
        <dbReference type="SAM" id="MobiDB-lite"/>
    </source>
</evidence>